<evidence type="ECO:0000313" key="3">
    <source>
        <dbReference type="Proteomes" id="UP000714420"/>
    </source>
</evidence>
<feature type="chain" id="PRO_5046915383" description="DUF4595 domain-containing protein" evidence="1">
    <location>
        <begin position="19"/>
        <end position="376"/>
    </location>
</feature>
<sequence length="376" mass="43901">MKTCYTLFILGLTLLLVASCNKKEDISITYFKQQQSMPYNTDKEDSMIYCGLIEYDSVRFSDGSYAVHRLQYAPQNSLTEFFDCKGRTIATIARASECYAQTLVYDYDNEGRLAHLLRYEYEIFEGLESDSTGYGRTKEGYLGFRQMIANIDYEHPDTTKYEQTNIEYDKDGDVVKAYIVYGKDSIVAPIGYKLSVSVEPCRYFWQSDLNGGFYIFHAVMTPKRNNLPEYKVCRFADYMPSVESDYRNGYIVKTVWHRDPCIEPDDKDLVFTPVRTGDLNVYSITRKDGSKHQRAYKNGLLAYKQEISRYGTVLKKETYSFLSNNKAKVTFEIIDYKTKTLKTQSVSMTDITNMEMYHEDMNVVSENYRWENYYNK</sequence>
<name>A0ABX2AM53_9BACT</name>
<keyword evidence="1" id="KW-0732">Signal</keyword>
<evidence type="ECO:0008006" key="4">
    <source>
        <dbReference type="Google" id="ProtNLM"/>
    </source>
</evidence>
<dbReference type="PROSITE" id="PS51257">
    <property type="entry name" value="PROKAR_LIPOPROTEIN"/>
    <property type="match status" value="1"/>
</dbReference>
<dbReference type="Proteomes" id="UP000714420">
    <property type="component" value="Unassembled WGS sequence"/>
</dbReference>
<feature type="signal peptide" evidence="1">
    <location>
        <begin position="1"/>
        <end position="18"/>
    </location>
</feature>
<protein>
    <recommendedName>
        <fullName evidence="4">DUF4595 domain-containing protein</fullName>
    </recommendedName>
</protein>
<gene>
    <name evidence="2" type="ORF">HPS56_04740</name>
</gene>
<evidence type="ECO:0000256" key="1">
    <source>
        <dbReference type="SAM" id="SignalP"/>
    </source>
</evidence>
<proteinExistence type="predicted"/>
<organism evidence="2 3">
    <name type="scientific">Xylanibacter muris</name>
    <dbReference type="NCBI Taxonomy" id="2736290"/>
    <lineage>
        <taxon>Bacteria</taxon>
        <taxon>Pseudomonadati</taxon>
        <taxon>Bacteroidota</taxon>
        <taxon>Bacteroidia</taxon>
        <taxon>Bacteroidales</taxon>
        <taxon>Prevotellaceae</taxon>
        <taxon>Xylanibacter</taxon>
    </lineage>
</organism>
<dbReference type="EMBL" id="JABKKF010000003">
    <property type="protein sequence ID" value="NPD91667.1"/>
    <property type="molecule type" value="Genomic_DNA"/>
</dbReference>
<keyword evidence="3" id="KW-1185">Reference proteome</keyword>
<comment type="caution">
    <text evidence="2">The sequence shown here is derived from an EMBL/GenBank/DDBJ whole genome shotgun (WGS) entry which is preliminary data.</text>
</comment>
<reference evidence="2 3" key="1">
    <citation type="submission" date="2020-05" db="EMBL/GenBank/DDBJ databases">
        <title>Distinct polysaccharide utilization as determinants for interspecies competition between intestinal Prevotella spp.</title>
        <authorList>
            <person name="Galvez E.J.C."/>
            <person name="Iljazovic A."/>
            <person name="Strowig T."/>
        </authorList>
    </citation>
    <scope>NUCLEOTIDE SEQUENCE [LARGE SCALE GENOMIC DNA]</scope>
    <source>
        <strain evidence="2 3">PMUR</strain>
    </source>
</reference>
<evidence type="ECO:0000313" key="2">
    <source>
        <dbReference type="EMBL" id="NPD91667.1"/>
    </source>
</evidence>
<dbReference type="RefSeq" id="WP_172274678.1">
    <property type="nucleotide sequence ID" value="NZ_CASHBK010000007.1"/>
</dbReference>
<accession>A0ABX2AM53</accession>